<sequence length="309" mass="35664">MPSLERMAMRAKNDRQLAALARVYYILESDILTEVDEFSSDTILSDRSSNLAAILSSNPTEAMRPLATSPSQATVNTEIESNSDGIFWLRSHLNKILSLYTPVQAYARPHQLKDLVFGLAEDLRLWYQSLPMERQFPRDIMTFTLHGASFQLDNAHRDLAIRYFACVFFLHRPVLYFFLHKDMEDAIQPPPAEGAASDHSPWVWESCRDCIESAVLIIQLCQRRGTENPYDTLQYWPEYQLLFASYLILLQVRTRPSLEPYLRILGNIDRLLDMVEEVFSTQTYQEPLIQKSLLLLVDARHNLDNSSQT</sequence>
<reference evidence="1 2" key="2">
    <citation type="submission" date="2021-10" db="EMBL/GenBank/DDBJ databases">
        <authorList>
            <person name="Piombo E."/>
        </authorList>
    </citation>
    <scope>NUCLEOTIDE SEQUENCE [LARGE SCALE GENOMIC DNA]</scope>
</reference>
<dbReference type="InterPro" id="IPR053181">
    <property type="entry name" value="EcdB-like_regulator"/>
</dbReference>
<dbReference type="CDD" id="cd12148">
    <property type="entry name" value="fungal_TF_MHR"/>
    <property type="match status" value="1"/>
</dbReference>
<dbReference type="OrthoDB" id="5149530at2759"/>
<gene>
    <name evidence="1" type="ORF">CBYS24578_00010453</name>
</gene>
<dbReference type="Proteomes" id="UP000754883">
    <property type="component" value="Unassembled WGS sequence"/>
</dbReference>
<evidence type="ECO:0000313" key="1">
    <source>
        <dbReference type="EMBL" id="CAG9983468.1"/>
    </source>
</evidence>
<name>A0A9N9Y2X8_9HYPO</name>
<keyword evidence="2" id="KW-1185">Reference proteome</keyword>
<reference evidence="2" key="1">
    <citation type="submission" date="2019-06" db="EMBL/GenBank/DDBJ databases">
        <authorList>
            <person name="Broberg M."/>
        </authorList>
    </citation>
    <scope>NUCLEOTIDE SEQUENCE [LARGE SCALE GENOMIC DNA]</scope>
</reference>
<dbReference type="EMBL" id="CABFNO020001361">
    <property type="protein sequence ID" value="CAG9983468.1"/>
    <property type="molecule type" value="Genomic_DNA"/>
</dbReference>
<accession>A0A9N9Y2X8</accession>
<organism evidence="1 2">
    <name type="scientific">Clonostachys byssicola</name>
    <dbReference type="NCBI Taxonomy" id="160290"/>
    <lineage>
        <taxon>Eukaryota</taxon>
        <taxon>Fungi</taxon>
        <taxon>Dikarya</taxon>
        <taxon>Ascomycota</taxon>
        <taxon>Pezizomycotina</taxon>
        <taxon>Sordariomycetes</taxon>
        <taxon>Hypocreomycetidae</taxon>
        <taxon>Hypocreales</taxon>
        <taxon>Bionectriaceae</taxon>
        <taxon>Clonostachys</taxon>
    </lineage>
</organism>
<evidence type="ECO:0000313" key="2">
    <source>
        <dbReference type="Proteomes" id="UP000754883"/>
    </source>
</evidence>
<dbReference type="PANTHER" id="PTHR47785">
    <property type="entry name" value="ZN(II)2CYS6 TRANSCRIPTION FACTOR (EUROFUNG)-RELATED-RELATED"/>
    <property type="match status" value="1"/>
</dbReference>
<dbReference type="AlphaFoldDB" id="A0A9N9Y2X8"/>
<proteinExistence type="predicted"/>
<comment type="caution">
    <text evidence="1">The sequence shown here is derived from an EMBL/GenBank/DDBJ whole genome shotgun (WGS) entry which is preliminary data.</text>
</comment>
<protein>
    <submittedName>
        <fullName evidence="1">Uncharacterized protein</fullName>
    </submittedName>
</protein>